<feature type="region of interest" description="Disordered" evidence="5">
    <location>
        <begin position="1"/>
        <end position="87"/>
    </location>
</feature>
<comment type="caution">
    <text evidence="7">The sequence shown here is derived from an EMBL/GenBank/DDBJ whole genome shotgun (WGS) entry which is preliminary data.</text>
</comment>
<dbReference type="GO" id="GO:0005739">
    <property type="term" value="C:mitochondrion"/>
    <property type="evidence" value="ECO:0007669"/>
    <property type="project" value="UniProtKB-SubCell"/>
</dbReference>
<comment type="similarity">
    <text evidence="2">Belongs to the prokaryotic/mitochondrial release factor family.</text>
</comment>
<dbReference type="GO" id="GO:0032543">
    <property type="term" value="P:mitochondrial translation"/>
    <property type="evidence" value="ECO:0007669"/>
    <property type="project" value="UniProtKB-ARBA"/>
</dbReference>
<accession>A0A9W7ZV01</accession>
<organism evidence="7 8">
    <name type="scientific">Tieghemiomyces parasiticus</name>
    <dbReference type="NCBI Taxonomy" id="78921"/>
    <lineage>
        <taxon>Eukaryota</taxon>
        <taxon>Fungi</taxon>
        <taxon>Fungi incertae sedis</taxon>
        <taxon>Zoopagomycota</taxon>
        <taxon>Kickxellomycotina</taxon>
        <taxon>Dimargaritomycetes</taxon>
        <taxon>Dimargaritales</taxon>
        <taxon>Dimargaritaceae</taxon>
        <taxon>Tieghemiomyces</taxon>
    </lineage>
</organism>
<feature type="compositionally biased region" description="Basic residues" evidence="5">
    <location>
        <begin position="234"/>
        <end position="250"/>
    </location>
</feature>
<evidence type="ECO:0000313" key="8">
    <source>
        <dbReference type="Proteomes" id="UP001150569"/>
    </source>
</evidence>
<feature type="region of interest" description="Disordered" evidence="5">
    <location>
        <begin position="120"/>
        <end position="149"/>
    </location>
</feature>
<dbReference type="EMBL" id="JANBPT010000774">
    <property type="protein sequence ID" value="KAJ1913112.1"/>
    <property type="molecule type" value="Genomic_DNA"/>
</dbReference>
<dbReference type="GO" id="GO:0003747">
    <property type="term" value="F:translation release factor activity"/>
    <property type="evidence" value="ECO:0007669"/>
    <property type="project" value="InterPro"/>
</dbReference>
<sequence length="292" mass="32120">MSSDITRKLLSSLLTDPNSNPEAKRAQKRAKLRATASRPAQPLEEGKTSKPALSRQARYRQKLRSTKGSTPGFSDPNATVIASTTAQVDDVDEETVQANLSYFASEKTVRDSEAQLLAKSPHGNHARAERLAPTSATPPPKRKAKGSAATPPVIKIVLDETELSEKFIRGRGNGGQKVNKTSNCVQLVHSPTGIQITCHETRSLDQNRKIARKRLVDRLDQLYNGEQSKSAKAAQKKRKGKQRQKQRSKKRLAEKQNVETPEEVEDTGEEGHASTDSEPPGVDLSRTEDTRI</sequence>
<gene>
    <name evidence="7" type="ORF">IWQ60_009351</name>
</gene>
<evidence type="ECO:0000256" key="4">
    <source>
        <dbReference type="ARBA" id="ARBA00023128"/>
    </source>
</evidence>
<feature type="compositionally biased region" description="Polar residues" evidence="5">
    <location>
        <begin position="66"/>
        <end position="87"/>
    </location>
</feature>
<evidence type="ECO:0000256" key="2">
    <source>
        <dbReference type="ARBA" id="ARBA00010835"/>
    </source>
</evidence>
<evidence type="ECO:0000256" key="1">
    <source>
        <dbReference type="ARBA" id="ARBA00004173"/>
    </source>
</evidence>
<evidence type="ECO:0000313" key="7">
    <source>
        <dbReference type="EMBL" id="KAJ1913112.1"/>
    </source>
</evidence>
<dbReference type="InterPro" id="IPR052405">
    <property type="entry name" value="Mito_Transl_Release_Factor"/>
</dbReference>
<reference evidence="7" key="1">
    <citation type="submission" date="2022-07" db="EMBL/GenBank/DDBJ databases">
        <title>Phylogenomic reconstructions and comparative analyses of Kickxellomycotina fungi.</title>
        <authorList>
            <person name="Reynolds N.K."/>
            <person name="Stajich J.E."/>
            <person name="Barry K."/>
            <person name="Grigoriev I.V."/>
            <person name="Crous P."/>
            <person name="Smith M.E."/>
        </authorList>
    </citation>
    <scope>NUCLEOTIDE SEQUENCE</scope>
    <source>
        <strain evidence="7">RSA 861</strain>
    </source>
</reference>
<protein>
    <recommendedName>
        <fullName evidence="6">Prokaryotic-type class I peptide chain release factors domain-containing protein</fullName>
    </recommendedName>
</protein>
<dbReference type="InterPro" id="IPR045853">
    <property type="entry name" value="Pep_chain_release_fac_I_sf"/>
</dbReference>
<dbReference type="PANTHER" id="PTHR46203:SF1">
    <property type="entry name" value="MITOCHONDRIAL TRANSLATION RELEASE FACTOR IN RESCUE"/>
    <property type="match status" value="1"/>
</dbReference>
<dbReference type="Proteomes" id="UP001150569">
    <property type="component" value="Unassembled WGS sequence"/>
</dbReference>
<keyword evidence="4" id="KW-0496">Mitochondrion</keyword>
<proteinExistence type="inferred from homology"/>
<keyword evidence="8" id="KW-1185">Reference proteome</keyword>
<dbReference type="SUPFAM" id="SSF75620">
    <property type="entry name" value="Release factor"/>
    <property type="match status" value="1"/>
</dbReference>
<dbReference type="InterPro" id="IPR000352">
    <property type="entry name" value="Pep_chain_release_fac_I"/>
</dbReference>
<comment type="subcellular location">
    <subcellularLocation>
        <location evidence="1">Mitochondrion</location>
    </subcellularLocation>
</comment>
<dbReference type="PANTHER" id="PTHR46203">
    <property type="entry name" value="PROBABLE PEPTIDE CHAIN RELEASE FACTOR C12ORF65"/>
    <property type="match status" value="1"/>
</dbReference>
<dbReference type="Gene3D" id="3.30.160.20">
    <property type="match status" value="1"/>
</dbReference>
<dbReference type="OrthoDB" id="277888at2759"/>
<feature type="compositionally biased region" description="Polar residues" evidence="5">
    <location>
        <begin position="12"/>
        <end position="21"/>
    </location>
</feature>
<name>A0A9W7ZV01_9FUNG</name>
<evidence type="ECO:0000259" key="6">
    <source>
        <dbReference type="Pfam" id="PF00472"/>
    </source>
</evidence>
<dbReference type="Pfam" id="PF00472">
    <property type="entry name" value="RF-1"/>
    <property type="match status" value="1"/>
</dbReference>
<feature type="region of interest" description="Disordered" evidence="5">
    <location>
        <begin position="221"/>
        <end position="292"/>
    </location>
</feature>
<keyword evidence="3" id="KW-0809">Transit peptide</keyword>
<dbReference type="AlphaFoldDB" id="A0A9W7ZV01"/>
<evidence type="ECO:0000256" key="3">
    <source>
        <dbReference type="ARBA" id="ARBA00022946"/>
    </source>
</evidence>
<feature type="domain" description="Prokaryotic-type class I peptide chain release factors" evidence="6">
    <location>
        <begin position="154"/>
        <end position="256"/>
    </location>
</feature>
<evidence type="ECO:0000256" key="5">
    <source>
        <dbReference type="SAM" id="MobiDB-lite"/>
    </source>
</evidence>